<dbReference type="InterPro" id="IPR016039">
    <property type="entry name" value="Thiolase-like"/>
</dbReference>
<keyword evidence="9 12" id="KW-0511">Multifunctional enzyme</keyword>
<dbReference type="PANTHER" id="PTHR43091:SF1">
    <property type="entry name" value="BETA-KETOACYL-[ACYL-CARRIER-PROTEIN] SYNTHASE III, CHLOROPLASTIC"/>
    <property type="match status" value="1"/>
</dbReference>
<keyword evidence="10 12" id="KW-0012">Acyltransferase</keyword>
<dbReference type="EC" id="2.3.1.180" evidence="3 12"/>
<keyword evidence="7 12" id="KW-0443">Lipid metabolism</keyword>
<evidence type="ECO:0000256" key="7">
    <source>
        <dbReference type="ARBA" id="ARBA00023098"/>
    </source>
</evidence>
<accession>Q3A4M5</accession>
<dbReference type="GO" id="GO:0004315">
    <property type="term" value="F:3-oxoacyl-[acyl-carrier-protein] synthase activity"/>
    <property type="evidence" value="ECO:0007669"/>
    <property type="project" value="InterPro"/>
</dbReference>
<keyword evidence="12" id="KW-0963">Cytoplasm</keyword>
<evidence type="ECO:0000256" key="10">
    <source>
        <dbReference type="ARBA" id="ARBA00023315"/>
    </source>
</evidence>
<dbReference type="FunFam" id="3.40.47.10:FF:000004">
    <property type="entry name" value="3-oxoacyl-[acyl-carrier-protein] synthase 3"/>
    <property type="match status" value="1"/>
</dbReference>
<dbReference type="InterPro" id="IPR013751">
    <property type="entry name" value="ACP_syn_III_N"/>
</dbReference>
<comment type="subcellular location">
    <subcellularLocation>
        <location evidence="12">Cytoplasm</location>
    </subcellularLocation>
</comment>
<evidence type="ECO:0000256" key="2">
    <source>
        <dbReference type="ARBA" id="ARBA00008642"/>
    </source>
</evidence>
<keyword evidence="8 12" id="KW-0275">Fatty acid biosynthesis</keyword>
<evidence type="ECO:0000256" key="1">
    <source>
        <dbReference type="ARBA" id="ARBA00005194"/>
    </source>
</evidence>
<organism evidence="15 16">
    <name type="scientific">Syntrophotalea carbinolica (strain DSM 2380 / NBRC 103641 / GraBd1)</name>
    <name type="common">Pelobacter carbinolicus</name>
    <dbReference type="NCBI Taxonomy" id="338963"/>
    <lineage>
        <taxon>Bacteria</taxon>
        <taxon>Pseudomonadati</taxon>
        <taxon>Thermodesulfobacteriota</taxon>
        <taxon>Desulfuromonadia</taxon>
        <taxon>Desulfuromonadales</taxon>
        <taxon>Syntrophotaleaceae</taxon>
        <taxon>Syntrophotalea</taxon>
    </lineage>
</organism>
<feature type="domain" description="Beta-ketoacyl-[acyl-carrier-protein] synthase III C-terminal" evidence="13">
    <location>
        <begin position="238"/>
        <end position="327"/>
    </location>
</feature>
<dbReference type="HOGENOM" id="CLU_039592_3_1_7"/>
<comment type="function">
    <text evidence="12">Catalyzes the condensation reaction of fatty acid synthesis by the addition to an acyl acceptor of two carbons from malonyl-ACP. Catalyzes the first condensation reaction which initiates fatty acid synthesis and may therefore play a role in governing the total rate of fatty acid production. Possesses both acetoacetyl-ACP synthase and acetyl transacylase activities. Its substrate specificity determines the biosynthesis of branched-chain and/or straight-chain of fatty acids.</text>
</comment>
<dbReference type="NCBIfam" id="TIGR00747">
    <property type="entry name" value="fabH"/>
    <property type="match status" value="1"/>
</dbReference>
<dbReference type="Pfam" id="PF08541">
    <property type="entry name" value="ACP_syn_III_C"/>
    <property type="match status" value="1"/>
</dbReference>
<dbReference type="GO" id="GO:0033818">
    <property type="term" value="F:beta-ketoacyl-acyl-carrier-protein synthase III activity"/>
    <property type="evidence" value="ECO:0007669"/>
    <property type="project" value="UniProtKB-UniRule"/>
</dbReference>
<dbReference type="Proteomes" id="UP000002534">
    <property type="component" value="Chromosome"/>
</dbReference>
<protein>
    <recommendedName>
        <fullName evidence="3 12">Beta-ketoacyl-[acyl-carrier-protein] synthase III</fullName>
        <shortName evidence="12">Beta-ketoacyl-ACP synthase III</shortName>
        <shortName evidence="12">KAS III</shortName>
        <ecNumber evidence="3 12">2.3.1.180</ecNumber>
    </recommendedName>
    <alternativeName>
        <fullName evidence="12">3-oxoacyl-[acyl-carrier-protein] synthase 3</fullName>
    </alternativeName>
    <alternativeName>
        <fullName evidence="12">3-oxoacyl-[acyl-carrier-protein] synthase III</fullName>
    </alternativeName>
</protein>
<keyword evidence="4 12" id="KW-0444">Lipid biosynthesis</keyword>
<dbReference type="STRING" id="338963.Pcar_1436"/>
<dbReference type="HAMAP" id="MF_01815">
    <property type="entry name" value="FabH"/>
    <property type="match status" value="1"/>
</dbReference>
<sequence length="327" mass="35091">MMKRMCVTGTGSYLPEKILTNKDLEKIVDTSDEWIATRTGIRERHIAAEGEHTSDLATEAARRAMTMAGVVAEDIDLIIVATVTGDFNWPATACLVQANLQATRAFAFDISAACSGFLYGLSVADNYIKTGSAKKVLLIGAEVFSRIVDWTDRGTCILFGDGAGAVVLEASDGDRGMLSCHLHADGSCWPLLYQMGQGSRNPADSSASEGHNPFVQMQGNEVFKVAVRSLCDAGEEALAANDMNAGDVDLLIPHQANRRILEATAKRLKVPLEKVMVNVDRVGNTSAASIAIALDEAHRAGRVKQDDILLLNAFGGGFTWGAALFRW</sequence>
<feature type="region of interest" description="ACP-binding" evidence="12">
    <location>
        <begin position="255"/>
        <end position="259"/>
    </location>
</feature>
<comment type="subunit">
    <text evidence="12">Homodimer.</text>
</comment>
<comment type="catalytic activity">
    <reaction evidence="11">
        <text>malonyl-[ACP] + acetyl-CoA + H(+) = 3-oxobutanoyl-[ACP] + CO2 + CoA</text>
        <dbReference type="Rhea" id="RHEA:12080"/>
        <dbReference type="Rhea" id="RHEA-COMP:9623"/>
        <dbReference type="Rhea" id="RHEA-COMP:9625"/>
        <dbReference type="ChEBI" id="CHEBI:15378"/>
        <dbReference type="ChEBI" id="CHEBI:16526"/>
        <dbReference type="ChEBI" id="CHEBI:57287"/>
        <dbReference type="ChEBI" id="CHEBI:57288"/>
        <dbReference type="ChEBI" id="CHEBI:78449"/>
        <dbReference type="ChEBI" id="CHEBI:78450"/>
        <dbReference type="EC" id="2.3.1.180"/>
    </reaction>
    <physiologicalReaction direction="left-to-right" evidence="11">
        <dbReference type="Rhea" id="RHEA:12081"/>
    </physiologicalReaction>
</comment>
<comment type="pathway">
    <text evidence="1 12">Lipid metabolism; fatty acid biosynthesis.</text>
</comment>
<dbReference type="NCBIfam" id="NF006829">
    <property type="entry name" value="PRK09352.1"/>
    <property type="match status" value="1"/>
</dbReference>
<comment type="domain">
    <text evidence="12">The last Arg residue of the ACP-binding site is essential for the weak association between ACP/AcpP and FabH.</text>
</comment>
<dbReference type="GO" id="GO:0005737">
    <property type="term" value="C:cytoplasm"/>
    <property type="evidence" value="ECO:0007669"/>
    <property type="project" value="UniProtKB-SubCell"/>
</dbReference>
<dbReference type="eggNOG" id="COG0332">
    <property type="taxonomic scope" value="Bacteria"/>
</dbReference>
<evidence type="ECO:0000256" key="4">
    <source>
        <dbReference type="ARBA" id="ARBA00022516"/>
    </source>
</evidence>
<dbReference type="PANTHER" id="PTHR43091">
    <property type="entry name" value="3-OXOACYL-[ACYL-CARRIER-PROTEIN] SYNTHASE"/>
    <property type="match status" value="1"/>
</dbReference>
<evidence type="ECO:0000256" key="12">
    <source>
        <dbReference type="HAMAP-Rule" id="MF_01815"/>
    </source>
</evidence>
<evidence type="ECO:0000256" key="3">
    <source>
        <dbReference type="ARBA" id="ARBA00012333"/>
    </source>
</evidence>
<comment type="similarity">
    <text evidence="2 12">Belongs to the thiolase-like superfamily. FabH family.</text>
</comment>
<feature type="domain" description="Beta-ketoacyl-[acyl-carrier-protein] synthase III N-terminal" evidence="14">
    <location>
        <begin position="108"/>
        <end position="186"/>
    </location>
</feature>
<gene>
    <name evidence="15" type="primary">fabH-2</name>
    <name evidence="12" type="synonym">fabH</name>
    <name evidence="15" type="ordered locus">Pcar_1436</name>
</gene>
<dbReference type="InterPro" id="IPR013747">
    <property type="entry name" value="ACP_syn_III_C"/>
</dbReference>
<evidence type="ECO:0000256" key="6">
    <source>
        <dbReference type="ARBA" id="ARBA00022832"/>
    </source>
</evidence>
<keyword evidence="5 12" id="KW-0808">Transferase</keyword>
<dbReference type="SUPFAM" id="SSF53901">
    <property type="entry name" value="Thiolase-like"/>
    <property type="match status" value="1"/>
</dbReference>
<evidence type="ECO:0000256" key="8">
    <source>
        <dbReference type="ARBA" id="ARBA00023160"/>
    </source>
</evidence>
<evidence type="ECO:0000313" key="16">
    <source>
        <dbReference type="Proteomes" id="UP000002534"/>
    </source>
</evidence>
<evidence type="ECO:0000256" key="9">
    <source>
        <dbReference type="ARBA" id="ARBA00023268"/>
    </source>
</evidence>
<evidence type="ECO:0000259" key="14">
    <source>
        <dbReference type="Pfam" id="PF08545"/>
    </source>
</evidence>
<keyword evidence="16" id="KW-1185">Reference proteome</keyword>
<feature type="active site" evidence="12">
    <location>
        <position position="114"/>
    </location>
</feature>
<feature type="active site" evidence="12">
    <location>
        <position position="254"/>
    </location>
</feature>
<dbReference type="KEGG" id="pca:Pcar_1436"/>
<reference evidence="15 16" key="2">
    <citation type="journal article" date="2012" name="BMC Genomics">
        <title>The genome of Pelobacter carbinolicus reveals surprising metabolic capabilities and physiological features.</title>
        <authorList>
            <person name="Aklujkar M."/>
            <person name="Haveman S.A."/>
            <person name="Didonato R.Jr."/>
            <person name="Chertkov O."/>
            <person name="Han C.S."/>
            <person name="Land M.L."/>
            <person name="Brown P."/>
            <person name="Lovley D.R."/>
        </authorList>
    </citation>
    <scope>NUCLEOTIDE SEQUENCE [LARGE SCALE GENOMIC DNA]</scope>
    <source>
        <strain evidence="16">DSM 2380 / NBRC 103641 / GraBd1</strain>
    </source>
</reference>
<dbReference type="CDD" id="cd00830">
    <property type="entry name" value="KAS_III"/>
    <property type="match status" value="1"/>
</dbReference>
<evidence type="ECO:0000313" key="15">
    <source>
        <dbReference type="EMBL" id="ABA88682.1"/>
    </source>
</evidence>
<dbReference type="GO" id="GO:0006633">
    <property type="term" value="P:fatty acid biosynthetic process"/>
    <property type="evidence" value="ECO:0007669"/>
    <property type="project" value="UniProtKB-UniRule"/>
</dbReference>
<evidence type="ECO:0000256" key="5">
    <source>
        <dbReference type="ARBA" id="ARBA00022679"/>
    </source>
</evidence>
<dbReference type="Gene3D" id="3.40.47.10">
    <property type="match status" value="1"/>
</dbReference>
<dbReference type="InterPro" id="IPR004655">
    <property type="entry name" value="FabH"/>
</dbReference>
<evidence type="ECO:0000259" key="13">
    <source>
        <dbReference type="Pfam" id="PF08541"/>
    </source>
</evidence>
<reference evidence="16" key="1">
    <citation type="submission" date="2005-10" db="EMBL/GenBank/DDBJ databases">
        <title>Complete sequence of Pelobacter carbinolicus DSM 2380.</title>
        <authorList>
            <person name="Copeland A."/>
            <person name="Lucas S."/>
            <person name="Lapidus A."/>
            <person name="Barry K."/>
            <person name="Detter J.C."/>
            <person name="Glavina T."/>
            <person name="Hammon N."/>
            <person name="Israni S."/>
            <person name="Pitluck S."/>
            <person name="Chertkov O."/>
            <person name="Schmutz J."/>
            <person name="Larimer F."/>
            <person name="Land M."/>
            <person name="Kyrpides N."/>
            <person name="Ivanova N."/>
            <person name="Richardson P."/>
        </authorList>
    </citation>
    <scope>NUCLEOTIDE SEQUENCE [LARGE SCALE GENOMIC DNA]</scope>
    <source>
        <strain evidence="16">DSM 2380 / NBRC 103641 / GraBd1</strain>
    </source>
</reference>
<dbReference type="UniPathway" id="UPA00094"/>
<evidence type="ECO:0000256" key="11">
    <source>
        <dbReference type="ARBA" id="ARBA00051096"/>
    </source>
</evidence>
<keyword evidence="6 12" id="KW-0276">Fatty acid metabolism</keyword>
<dbReference type="EMBL" id="CP000142">
    <property type="protein sequence ID" value="ABA88682.1"/>
    <property type="molecule type" value="Genomic_DNA"/>
</dbReference>
<dbReference type="Pfam" id="PF08545">
    <property type="entry name" value="ACP_syn_III"/>
    <property type="match status" value="1"/>
</dbReference>
<feature type="active site" evidence="12">
    <location>
        <position position="284"/>
    </location>
</feature>
<name>Q3A4M5_SYNC1</name>
<dbReference type="AlphaFoldDB" id="Q3A4M5"/>
<proteinExistence type="inferred from homology"/>